<reference evidence="8 10" key="3">
    <citation type="journal article" date="2024" name="Syst. Appl. Microbiol.">
        <title>Helicobacter cappadocius sp. nov., from lizards: The first psychrotrophic Helicobacter species.</title>
        <authorList>
            <person name="Aydin F."/>
            <person name="Tarhane S."/>
            <person name="Karakaya E."/>
            <person name="Abay S."/>
            <person name="Kayman T."/>
            <person name="Guran O."/>
            <person name="Bozkurt E."/>
            <person name="Uzum N."/>
            <person name="Avci A."/>
            <person name="Olgun K."/>
            <person name="Jablonski D."/>
            <person name="Guran C."/>
            <person name="Burcin Saticioglu I."/>
        </authorList>
    </citation>
    <scope>NUCLEOTIDE SEQUENCE [LARGE SCALE GENOMIC DNA]</scope>
    <source>
        <strain evidence="8">Faydin-H75</strain>
        <strain evidence="10">faydin-H76</strain>
    </source>
</reference>
<dbReference type="InterPro" id="IPR050448">
    <property type="entry name" value="OpgB/LTA_synthase_biosynth"/>
</dbReference>
<dbReference type="Gene3D" id="3.40.720.10">
    <property type="entry name" value="Alkaline Phosphatase, subunit A"/>
    <property type="match status" value="1"/>
</dbReference>
<reference evidence="8" key="2">
    <citation type="submission" date="2023-07" db="EMBL/GenBank/DDBJ databases">
        <authorList>
            <person name="Aydin F."/>
            <person name="Tarhane S."/>
            <person name="Saticioglu I.B."/>
            <person name="Karakaya E."/>
            <person name="Abay S."/>
            <person name="Guran O."/>
            <person name="Bozkurt E."/>
            <person name="Uzum N."/>
            <person name="Olgun K."/>
            <person name="Jablonski D."/>
        </authorList>
    </citation>
    <scope>NUCLEOTIDE SEQUENCE</scope>
    <source>
        <strain evidence="8">Faydin-H75</strain>
    </source>
</reference>
<dbReference type="RefSeq" id="WP_305516446.1">
    <property type="nucleotide sequence ID" value="NZ_JAUPEV010000002.1"/>
</dbReference>
<proteinExistence type="predicted"/>
<evidence type="ECO:0000256" key="2">
    <source>
        <dbReference type="ARBA" id="ARBA00022475"/>
    </source>
</evidence>
<dbReference type="InterPro" id="IPR017850">
    <property type="entry name" value="Alkaline_phosphatase_core_sf"/>
</dbReference>
<evidence type="ECO:0000313" key="11">
    <source>
        <dbReference type="Proteomes" id="UP001240777"/>
    </source>
</evidence>
<feature type="transmembrane region" description="Helical" evidence="6">
    <location>
        <begin position="12"/>
        <end position="34"/>
    </location>
</feature>
<feature type="transmembrane region" description="Helical" evidence="6">
    <location>
        <begin position="88"/>
        <end position="111"/>
    </location>
</feature>
<keyword evidence="5 6" id="KW-0472">Membrane</keyword>
<comment type="caution">
    <text evidence="9">The sequence shown here is derived from an EMBL/GenBank/DDBJ whole genome shotgun (WGS) entry which is preliminary data.</text>
</comment>
<dbReference type="Proteomes" id="UP001177258">
    <property type="component" value="Unassembled WGS sequence"/>
</dbReference>
<dbReference type="SUPFAM" id="SSF53649">
    <property type="entry name" value="Alkaline phosphatase-like"/>
    <property type="match status" value="1"/>
</dbReference>
<dbReference type="EMBL" id="JAUPEV010000002">
    <property type="protein sequence ID" value="MDO7252603.1"/>
    <property type="molecule type" value="Genomic_DNA"/>
</dbReference>
<dbReference type="PANTHER" id="PTHR47371:SF3">
    <property type="entry name" value="PHOSPHOGLYCEROL TRANSFERASE I"/>
    <property type="match status" value="1"/>
</dbReference>
<feature type="domain" description="Sulfatase N-terminal" evidence="7">
    <location>
        <begin position="290"/>
        <end position="583"/>
    </location>
</feature>
<dbReference type="GO" id="GO:0005886">
    <property type="term" value="C:plasma membrane"/>
    <property type="evidence" value="ECO:0007669"/>
    <property type="project" value="UniProtKB-SubCell"/>
</dbReference>
<name>A0AA90PIZ7_9HELI</name>
<evidence type="ECO:0000259" key="7">
    <source>
        <dbReference type="Pfam" id="PF00884"/>
    </source>
</evidence>
<gene>
    <name evidence="8" type="ORF">Q5I04_01550</name>
    <name evidence="9" type="ORF">Q5I06_01550</name>
</gene>
<feature type="transmembrane region" description="Helical" evidence="6">
    <location>
        <begin position="181"/>
        <end position="204"/>
    </location>
</feature>
<dbReference type="Pfam" id="PF00884">
    <property type="entry name" value="Sulfatase"/>
    <property type="match status" value="1"/>
</dbReference>
<dbReference type="Proteomes" id="UP001240777">
    <property type="component" value="Unassembled WGS sequence"/>
</dbReference>
<keyword evidence="4 6" id="KW-1133">Transmembrane helix</keyword>
<dbReference type="GO" id="GO:0016787">
    <property type="term" value="F:hydrolase activity"/>
    <property type="evidence" value="ECO:0007669"/>
    <property type="project" value="UniProtKB-KW"/>
</dbReference>
<evidence type="ECO:0000256" key="1">
    <source>
        <dbReference type="ARBA" id="ARBA00004651"/>
    </source>
</evidence>
<feature type="transmembrane region" description="Helical" evidence="6">
    <location>
        <begin position="62"/>
        <end position="81"/>
    </location>
</feature>
<dbReference type="CDD" id="cd16015">
    <property type="entry name" value="LTA_synthase"/>
    <property type="match status" value="1"/>
</dbReference>
<keyword evidence="3 6" id="KW-0812">Transmembrane</keyword>
<organism evidence="9 10">
    <name type="scientific">Helicobacter cappadocius</name>
    <dbReference type="NCBI Taxonomy" id="3063998"/>
    <lineage>
        <taxon>Bacteria</taxon>
        <taxon>Pseudomonadati</taxon>
        <taxon>Campylobacterota</taxon>
        <taxon>Epsilonproteobacteria</taxon>
        <taxon>Campylobacterales</taxon>
        <taxon>Helicobacteraceae</taxon>
        <taxon>Helicobacter</taxon>
    </lineage>
</organism>
<evidence type="ECO:0000256" key="3">
    <source>
        <dbReference type="ARBA" id="ARBA00022692"/>
    </source>
</evidence>
<evidence type="ECO:0000313" key="10">
    <source>
        <dbReference type="Proteomes" id="UP001177258"/>
    </source>
</evidence>
<accession>A0AA90PIZ7</accession>
<evidence type="ECO:0000256" key="4">
    <source>
        <dbReference type="ARBA" id="ARBA00022989"/>
    </source>
</evidence>
<dbReference type="PANTHER" id="PTHR47371">
    <property type="entry name" value="LIPOTEICHOIC ACID SYNTHASE"/>
    <property type="match status" value="1"/>
</dbReference>
<keyword evidence="9" id="KW-0378">Hydrolase</keyword>
<feature type="transmembrane region" description="Helical" evidence="6">
    <location>
        <begin position="139"/>
        <end position="160"/>
    </location>
</feature>
<sequence>MRIFSTILKTISFTLFLAFLFICIRICFILYTGIYQNAMGEVSFYDIINTLINGSKYDNKTVAFASVMFLILGILLCFFSFQKYILNVYAGVIFFICIFLGISNIAFFSIFGNVFDNNLLGLINDDKTAIFKTGLQGNYYIGTKIIILILCTAISIFIYNKFSNLVDSFFLRKFPKKYPKISSLIAFGILCIIMLIFITSHLGFKEISLDMNTKFSKDPFLKKITPGAFRNLYVVYHNYKANSTFFYNKSPIDTTKSFFNLPLDSNPPFDLSILLQHTSTNIQKAPQIKHIFYIVSESLSEWNFDNEFNEIGLMSGLKSLIDGKHGLKIKHFIENADVTIRSLDVQITGLFNFDTALNSKAGIMPLFPTAVGGIMKKLGYETRFYYGGSEAWQQLDIYTHSEGFDKIFGNTDLLEYTQDKSYPKPLENIWGVYDPILFDYLIDNTAMTQNPTFNMVMTTSNHPPYDVDLKHYNVPMDKINTFLKTHISKKEFNHNEDVATMLGHAWWYDKQVTKFIKEASKRFPQSLFIITGDHYGRMYVRAKLNNQKGKSIPLIVYSPILTPKQLYNIGSHIDIAPTIVELVSPKGFKYSSFGKPLLSNNHANKYHEDGYALGYYVIATNRFIYVPNMPIEYFKNTTPIPSDQKEAKKLYEKLEEAKAISWWMFTNGNIIK</sequence>
<dbReference type="AlphaFoldDB" id="A0AA90PIZ7"/>
<evidence type="ECO:0000256" key="6">
    <source>
        <dbReference type="SAM" id="Phobius"/>
    </source>
</evidence>
<evidence type="ECO:0000256" key="5">
    <source>
        <dbReference type="ARBA" id="ARBA00023136"/>
    </source>
</evidence>
<evidence type="ECO:0000313" key="9">
    <source>
        <dbReference type="EMBL" id="MDP2538470.1"/>
    </source>
</evidence>
<dbReference type="InterPro" id="IPR000917">
    <property type="entry name" value="Sulfatase_N"/>
</dbReference>
<comment type="subcellular location">
    <subcellularLocation>
        <location evidence="1">Cell membrane</location>
        <topology evidence="1">Multi-pass membrane protein</topology>
    </subcellularLocation>
</comment>
<reference evidence="9 11" key="1">
    <citation type="submission" date="2023-07" db="EMBL/GenBank/DDBJ databases">
        <title>Unpublished Manusciprt.</title>
        <authorList>
            <person name="Aydin F."/>
            <person name="Tarhane S."/>
            <person name="Saticioglu I.B."/>
            <person name="Karakaya E."/>
            <person name="Abay S."/>
            <person name="Guran O."/>
            <person name="Bozkurt E."/>
            <person name="Uzum N."/>
            <person name="Olgun K."/>
            <person name="Jablonski D."/>
        </authorList>
    </citation>
    <scope>NUCLEOTIDE SEQUENCE</scope>
    <source>
        <strain evidence="11">faydin-H75</strain>
        <strain evidence="9">Faydin-H76</strain>
    </source>
</reference>
<dbReference type="EMBL" id="JAUYZK010000002">
    <property type="protein sequence ID" value="MDP2538470.1"/>
    <property type="molecule type" value="Genomic_DNA"/>
</dbReference>
<protein>
    <submittedName>
        <fullName evidence="9">Sulfatase-like hydrolase/transferase</fullName>
    </submittedName>
</protein>
<keyword evidence="2" id="KW-1003">Cell membrane</keyword>
<keyword evidence="11" id="KW-1185">Reference proteome</keyword>
<evidence type="ECO:0000313" key="8">
    <source>
        <dbReference type="EMBL" id="MDO7252603.1"/>
    </source>
</evidence>